<feature type="region of interest" description="Disordered" evidence="1">
    <location>
        <begin position="74"/>
        <end position="149"/>
    </location>
</feature>
<sequence>MKNLVIALLLVCSVSAFAQSHKKDRKDSDGDRKEMRTKMSDLTPEQMAELSTKKLTLHLDLTAQQQAAVHKLELAKATKRKEHAENRKDRKERKELSDTERFEMKTKRLDEQIANKREMKSILTEAQYEKWEKAHKQKNRKRNSDRKKR</sequence>
<dbReference type="OrthoDB" id="956918at2"/>
<feature type="compositionally biased region" description="Basic and acidic residues" evidence="1">
    <location>
        <begin position="74"/>
        <end position="120"/>
    </location>
</feature>
<dbReference type="EMBL" id="FNBA01000003">
    <property type="protein sequence ID" value="SDE86143.1"/>
    <property type="molecule type" value="Genomic_DNA"/>
</dbReference>
<feature type="compositionally biased region" description="Basic residues" evidence="1">
    <location>
        <begin position="135"/>
        <end position="149"/>
    </location>
</feature>
<accession>A0A1G7GDI5</accession>
<feature type="compositionally biased region" description="Basic and acidic residues" evidence="1">
    <location>
        <begin position="25"/>
        <end position="39"/>
    </location>
</feature>
<evidence type="ECO:0000313" key="4">
    <source>
        <dbReference type="Proteomes" id="UP000199321"/>
    </source>
</evidence>
<evidence type="ECO:0000313" key="3">
    <source>
        <dbReference type="EMBL" id="SDE86143.1"/>
    </source>
</evidence>
<evidence type="ECO:0000256" key="1">
    <source>
        <dbReference type="SAM" id="MobiDB-lite"/>
    </source>
</evidence>
<dbReference type="STRING" id="227084.SAMN05421855_10364"/>
<keyword evidence="4" id="KW-1185">Reference proteome</keyword>
<evidence type="ECO:0000256" key="2">
    <source>
        <dbReference type="SAM" id="SignalP"/>
    </source>
</evidence>
<organism evidence="3 4">
    <name type="scientific">Ulvibacter litoralis</name>
    <dbReference type="NCBI Taxonomy" id="227084"/>
    <lineage>
        <taxon>Bacteria</taxon>
        <taxon>Pseudomonadati</taxon>
        <taxon>Bacteroidota</taxon>
        <taxon>Flavobacteriia</taxon>
        <taxon>Flavobacteriales</taxon>
        <taxon>Flavobacteriaceae</taxon>
        <taxon>Ulvibacter</taxon>
    </lineage>
</organism>
<protein>
    <recommendedName>
        <fullName evidence="5">LTXXQ motif family protein</fullName>
    </recommendedName>
</protein>
<feature type="region of interest" description="Disordered" evidence="1">
    <location>
        <begin position="20"/>
        <end position="46"/>
    </location>
</feature>
<evidence type="ECO:0008006" key="5">
    <source>
        <dbReference type="Google" id="ProtNLM"/>
    </source>
</evidence>
<proteinExistence type="predicted"/>
<reference evidence="3 4" key="1">
    <citation type="submission" date="2016-10" db="EMBL/GenBank/DDBJ databases">
        <authorList>
            <person name="de Groot N.N."/>
        </authorList>
    </citation>
    <scope>NUCLEOTIDE SEQUENCE [LARGE SCALE GENOMIC DNA]</scope>
    <source>
        <strain evidence="3 4">DSM 16195</strain>
    </source>
</reference>
<keyword evidence="2" id="KW-0732">Signal</keyword>
<gene>
    <name evidence="3" type="ORF">SAMN05421855_10364</name>
</gene>
<dbReference type="AlphaFoldDB" id="A0A1G7GDI5"/>
<name>A0A1G7GDI5_9FLAO</name>
<feature type="chain" id="PRO_5011695330" description="LTXXQ motif family protein" evidence="2">
    <location>
        <begin position="19"/>
        <end position="149"/>
    </location>
</feature>
<dbReference type="RefSeq" id="WP_139149389.1">
    <property type="nucleotide sequence ID" value="NZ_BMWO01000003.1"/>
</dbReference>
<feature type="signal peptide" evidence="2">
    <location>
        <begin position="1"/>
        <end position="18"/>
    </location>
</feature>
<dbReference type="Proteomes" id="UP000199321">
    <property type="component" value="Unassembled WGS sequence"/>
</dbReference>